<evidence type="ECO:0000313" key="2">
    <source>
        <dbReference type="Proteomes" id="UP001429564"/>
    </source>
</evidence>
<evidence type="ECO:0000313" key="1">
    <source>
        <dbReference type="EMBL" id="NIZ60878.1"/>
    </source>
</evidence>
<protein>
    <recommendedName>
        <fullName evidence="3">Rhamnosyl transferase</fullName>
    </recommendedName>
</protein>
<comment type="caution">
    <text evidence="1">The sequence shown here is derived from an EMBL/GenBank/DDBJ whole genome shotgun (WGS) entry which is preliminary data.</text>
</comment>
<dbReference type="Proteomes" id="UP001429564">
    <property type="component" value="Unassembled WGS sequence"/>
</dbReference>
<dbReference type="EMBL" id="QHLQ01000006">
    <property type="protein sequence ID" value="NIZ60878.1"/>
    <property type="molecule type" value="Genomic_DNA"/>
</dbReference>
<sequence length="270" mass="30480">MELSVKMVGLLRFSVLSPTYYSERFKTIEETAAHLFSEERMELRFRIFETLCLPSLVRQSDKDFTLVVLTAESMPAPYMAHLLDVLEPYPNVVVRPVGTGNHYNLLKQAYASVPLDGASHQILFRLDDDDAVDFDFVRRAKHLALGMIPLQGSGTPFVLANNRGFYAHKTDDGVEIYDACERAPLSTGTALVAPAGHGSNPYRYNHRKFAQHFNTFSDISVPSFVRTIHGDNKSQPTQMGLTRNWSKDQIDEKLKQHFGLSVDTLQDLLQ</sequence>
<dbReference type="InterPro" id="IPR021466">
    <property type="entry name" value="Put_rhamnosyl_transferase"/>
</dbReference>
<proteinExistence type="predicted"/>
<dbReference type="Pfam" id="PF11316">
    <property type="entry name" value="Rhamno_transf"/>
    <property type="match status" value="1"/>
</dbReference>
<reference evidence="1 2" key="1">
    <citation type="submission" date="2018-05" db="EMBL/GenBank/DDBJ databases">
        <authorList>
            <person name="Zhang Y.-J."/>
        </authorList>
    </citation>
    <scope>NUCLEOTIDE SEQUENCE [LARGE SCALE GENOMIC DNA]</scope>
    <source>
        <strain evidence="1 2">CY04</strain>
    </source>
</reference>
<evidence type="ECO:0008006" key="3">
    <source>
        <dbReference type="Google" id="ProtNLM"/>
    </source>
</evidence>
<keyword evidence="2" id="KW-1185">Reference proteome</keyword>
<organism evidence="1 2">
    <name type="scientific">Parasedimentitalea denitrificans</name>
    <dbReference type="NCBI Taxonomy" id="2211118"/>
    <lineage>
        <taxon>Bacteria</taxon>
        <taxon>Pseudomonadati</taxon>
        <taxon>Pseudomonadota</taxon>
        <taxon>Alphaproteobacteria</taxon>
        <taxon>Rhodobacterales</taxon>
        <taxon>Paracoccaceae</taxon>
        <taxon>Parasedimentitalea</taxon>
    </lineage>
</organism>
<accession>A0ABX0W5G2</accession>
<dbReference type="RefSeq" id="WP_167683459.1">
    <property type="nucleotide sequence ID" value="NZ_QHLQ01000006.1"/>
</dbReference>
<gene>
    <name evidence="1" type="ORF">DL239_07815</name>
</gene>
<name>A0ABX0W5G2_9RHOB</name>